<dbReference type="PANTHER" id="PTHR37841">
    <property type="entry name" value="GLR2918 PROTEIN"/>
    <property type="match status" value="1"/>
</dbReference>
<evidence type="ECO:0000313" key="2">
    <source>
        <dbReference type="EMBL" id="AEE48207.1"/>
    </source>
</evidence>
<keyword evidence="3" id="KW-1185">Reference proteome</keyword>
<dbReference type="AlphaFoldDB" id="F4KW09"/>
<dbReference type="InterPro" id="IPR032774">
    <property type="entry name" value="WG_beta_rep"/>
</dbReference>
<gene>
    <name evidence="2" type="ordered locus">Halhy_0295</name>
</gene>
<sequence>MQYISCIPIIIRTELRFYNTFFVVYPGKTELPIMRIVFVLFLGLWGVWLHAQTFFPVKISNRWGLINGEGKLVIQPRYEAIGDFKLYGYAVMQREGKVGMLDRQGQEIVAPRYEDLRVLDSLMIAVMDQGQWMVVNLQGKIILPKGYDRLFVWEGGYLAYRMNQKWGVMDRLGRSIVPAQYDEVELKQEKYIQTSNEGRLGLYLRSGKELLAPSTEQIEILNDSLFFFRRNQLWGAIDHRGRQMAPNRFQSWRRLSDSYFIFQVGAQNLLFSSICKGIVTDGKTYDDYYPLTTRYIITRKDKSLGLIDWCGRVIISPLYDEILLHSPSVFRVNLKGQWALLKEGDQELTPFKYSYIAPPKGPVSIVKLGQDFGLINGEGKELTAVKYRKIQLEGNQAKAYKKNSAPGQAESLDLLRFNDRGELVADQSLDRHFKVRIGSNNNNPARVLEKDEAGYILEKYEWFYAAKDDRWGLRNISDGSIQIPPTFRRIKVEPELGLTLVGMPSSKDYEFERTTYRFEYIYGLVDNNLGALVTEISAIHFFLDDFRKGSTWARAWLQSGRYGLVSRRGQFHAQDFSFIGPFQDGLARMSQVGRLSGALKPGQDMGKLQDYLSALSSPVALADFTQYDQIFRDNASLTCESCTWGYIDTAGQTRIKPQFTFARDVVNEVGIVQCEAKWGVVNRYGKQVIPCQYDDIHFLENTENKIIRLYVQRPKYGLIDTLGQLAVNALYDQIGSFRENRLAVMRDGLWGFVNNEGTEIIPCRFREVSDFHEGLAAVKLGRFWGFIDKLGNVSIDFQYRRAGNFCNDLAWVETEKGIGFINPKNKMDILPQFEQAFDFDRGVARVKMEGKWGMIDNKNRWILRPKYYDIRAFDQHGLAVAVQNQENNRLGLINLQGLAVGSPNFTEIFPFSEGLAVVKDKVAFGYLDTLGKLVIPCVYSRAEPFSEGRAAVYKEGNCGYLTREGTVLAPFVFKQCRSFADGRAVVFQGSLRKAGLLDIEGKLLIEPSINRLLDFSEGRGLVRDEQYRFYYITEQAGMYNGYYQKAGSFNHGVAVVQINNKWGVINRRGMELVPPKYSRIESFENGYAKVRIDGFSGLSNLQGDLIVGADFEYIRYAGQGVFRVEQGDKIGYFDSEGNWIWTLSN</sequence>
<reference key="2">
    <citation type="submission" date="2011-04" db="EMBL/GenBank/DDBJ databases">
        <title>Complete sequence of chromosome of Haliscomenobacter hydrossis DSM 1100.</title>
        <authorList>
            <consortium name="US DOE Joint Genome Institute (JGI-PGF)"/>
            <person name="Lucas S."/>
            <person name="Han J."/>
            <person name="Lapidus A."/>
            <person name="Bruce D."/>
            <person name="Goodwin L."/>
            <person name="Pitluck S."/>
            <person name="Peters L."/>
            <person name="Kyrpides N."/>
            <person name="Mavromatis K."/>
            <person name="Ivanova N."/>
            <person name="Ovchinnikova G."/>
            <person name="Pagani I."/>
            <person name="Daligault H."/>
            <person name="Detter J.C."/>
            <person name="Han C."/>
            <person name="Land M."/>
            <person name="Hauser L."/>
            <person name="Markowitz V."/>
            <person name="Cheng J.-F."/>
            <person name="Hugenholtz P."/>
            <person name="Woyke T."/>
            <person name="Wu D."/>
            <person name="Verbarg S."/>
            <person name="Frueling A."/>
            <person name="Brambilla E."/>
            <person name="Klenk H.-P."/>
            <person name="Eisen J.A."/>
        </authorList>
    </citation>
    <scope>NUCLEOTIDE SEQUENCE</scope>
    <source>
        <strain>DSM 1100</strain>
    </source>
</reference>
<keyword evidence="1" id="KW-0812">Transmembrane</keyword>
<dbReference type="KEGG" id="hhy:Halhy_0295"/>
<protein>
    <submittedName>
        <fullName evidence="2">KWG Leptospira repeat protein</fullName>
    </submittedName>
</protein>
<dbReference type="OrthoDB" id="2485468at2"/>
<dbReference type="Pfam" id="PF14903">
    <property type="entry name" value="WG_beta_rep"/>
    <property type="match status" value="10"/>
</dbReference>
<proteinExistence type="predicted"/>
<dbReference type="eggNOG" id="COG1649">
    <property type="taxonomic scope" value="Bacteria"/>
</dbReference>
<dbReference type="STRING" id="760192.Halhy_0295"/>
<keyword evidence="1" id="KW-1133">Transmembrane helix</keyword>
<dbReference type="HOGENOM" id="CLU_284514_0_0_10"/>
<dbReference type="EMBL" id="CP002691">
    <property type="protein sequence ID" value="AEE48207.1"/>
    <property type="molecule type" value="Genomic_DNA"/>
</dbReference>
<dbReference type="PANTHER" id="PTHR37841:SF1">
    <property type="entry name" value="DUF3298 DOMAIN-CONTAINING PROTEIN"/>
    <property type="match status" value="1"/>
</dbReference>
<name>F4KW09_HALH1</name>
<dbReference type="Proteomes" id="UP000008461">
    <property type="component" value="Chromosome"/>
</dbReference>
<organism evidence="2 3">
    <name type="scientific">Haliscomenobacter hydrossis (strain ATCC 27775 / DSM 1100 / LMG 10767 / O)</name>
    <dbReference type="NCBI Taxonomy" id="760192"/>
    <lineage>
        <taxon>Bacteria</taxon>
        <taxon>Pseudomonadati</taxon>
        <taxon>Bacteroidota</taxon>
        <taxon>Saprospiria</taxon>
        <taxon>Saprospirales</taxon>
        <taxon>Haliscomenobacteraceae</taxon>
        <taxon>Haliscomenobacter</taxon>
    </lineage>
</organism>
<evidence type="ECO:0000256" key="1">
    <source>
        <dbReference type="SAM" id="Phobius"/>
    </source>
</evidence>
<feature type="transmembrane region" description="Helical" evidence="1">
    <location>
        <begin position="33"/>
        <end position="51"/>
    </location>
</feature>
<reference evidence="2 3" key="1">
    <citation type="journal article" date="2011" name="Stand. Genomic Sci.">
        <title>Complete genome sequence of Haliscomenobacter hydrossis type strain (O).</title>
        <authorList>
            <consortium name="US DOE Joint Genome Institute (JGI-PGF)"/>
            <person name="Daligault H."/>
            <person name="Lapidus A."/>
            <person name="Zeytun A."/>
            <person name="Nolan M."/>
            <person name="Lucas S."/>
            <person name="Del Rio T.G."/>
            <person name="Tice H."/>
            <person name="Cheng J.F."/>
            <person name="Tapia R."/>
            <person name="Han C."/>
            <person name="Goodwin L."/>
            <person name="Pitluck S."/>
            <person name="Liolios K."/>
            <person name="Pagani I."/>
            <person name="Ivanova N."/>
            <person name="Huntemann M."/>
            <person name="Mavromatis K."/>
            <person name="Mikhailova N."/>
            <person name="Pati A."/>
            <person name="Chen A."/>
            <person name="Palaniappan K."/>
            <person name="Land M."/>
            <person name="Hauser L."/>
            <person name="Brambilla E.M."/>
            <person name="Rohde M."/>
            <person name="Verbarg S."/>
            <person name="Goker M."/>
            <person name="Bristow J."/>
            <person name="Eisen J.A."/>
            <person name="Markowitz V."/>
            <person name="Hugenholtz P."/>
            <person name="Kyrpides N.C."/>
            <person name="Klenk H.P."/>
            <person name="Woyke T."/>
        </authorList>
    </citation>
    <scope>NUCLEOTIDE SEQUENCE [LARGE SCALE GENOMIC DNA]</scope>
    <source>
        <strain evidence="3">ATCC 27775 / DSM 1100 / LMG 10767 / O</strain>
    </source>
</reference>
<dbReference type="eggNOG" id="COG0515">
    <property type="taxonomic scope" value="Bacteria"/>
</dbReference>
<evidence type="ECO:0000313" key="3">
    <source>
        <dbReference type="Proteomes" id="UP000008461"/>
    </source>
</evidence>
<accession>F4KW09</accession>
<dbReference type="eggNOG" id="COG5263">
    <property type="taxonomic scope" value="Bacteria"/>
</dbReference>
<keyword evidence="1" id="KW-0472">Membrane</keyword>